<keyword evidence="3" id="KW-1185">Reference proteome</keyword>
<evidence type="ECO:0000256" key="1">
    <source>
        <dbReference type="SAM" id="MobiDB-lite"/>
    </source>
</evidence>
<feature type="compositionally biased region" description="Polar residues" evidence="1">
    <location>
        <begin position="92"/>
        <end position="110"/>
    </location>
</feature>
<name>A0A6A6HJW4_VIRVR</name>
<organism evidence="2 3">
    <name type="scientific">Viridothelium virens</name>
    <name type="common">Speckled blister lichen</name>
    <name type="synonym">Trypethelium virens</name>
    <dbReference type="NCBI Taxonomy" id="1048519"/>
    <lineage>
        <taxon>Eukaryota</taxon>
        <taxon>Fungi</taxon>
        <taxon>Dikarya</taxon>
        <taxon>Ascomycota</taxon>
        <taxon>Pezizomycotina</taxon>
        <taxon>Dothideomycetes</taxon>
        <taxon>Dothideomycetes incertae sedis</taxon>
        <taxon>Trypetheliales</taxon>
        <taxon>Trypetheliaceae</taxon>
        <taxon>Viridothelium</taxon>
    </lineage>
</organism>
<proteinExistence type="predicted"/>
<feature type="compositionally biased region" description="Basic and acidic residues" evidence="1">
    <location>
        <begin position="202"/>
        <end position="211"/>
    </location>
</feature>
<evidence type="ECO:0000313" key="2">
    <source>
        <dbReference type="EMBL" id="KAF2238434.1"/>
    </source>
</evidence>
<dbReference type="EMBL" id="ML991776">
    <property type="protein sequence ID" value="KAF2238434.1"/>
    <property type="molecule type" value="Genomic_DNA"/>
</dbReference>
<dbReference type="Proteomes" id="UP000800092">
    <property type="component" value="Unassembled WGS sequence"/>
</dbReference>
<gene>
    <name evidence="2" type="ORF">EV356DRAFT_507564</name>
</gene>
<feature type="region of interest" description="Disordered" evidence="1">
    <location>
        <begin position="160"/>
        <end position="211"/>
    </location>
</feature>
<evidence type="ECO:0000313" key="3">
    <source>
        <dbReference type="Proteomes" id="UP000800092"/>
    </source>
</evidence>
<protein>
    <submittedName>
        <fullName evidence="2">Uncharacterized protein</fullName>
    </submittedName>
</protein>
<dbReference type="AlphaFoldDB" id="A0A6A6HJW4"/>
<feature type="compositionally biased region" description="Gly residues" evidence="1">
    <location>
        <begin position="175"/>
        <end position="199"/>
    </location>
</feature>
<feature type="region of interest" description="Disordered" evidence="1">
    <location>
        <begin position="82"/>
        <end position="114"/>
    </location>
</feature>
<reference evidence="2" key="1">
    <citation type="journal article" date="2020" name="Stud. Mycol.">
        <title>101 Dothideomycetes genomes: a test case for predicting lifestyles and emergence of pathogens.</title>
        <authorList>
            <person name="Haridas S."/>
            <person name="Albert R."/>
            <person name="Binder M."/>
            <person name="Bloem J."/>
            <person name="Labutti K."/>
            <person name="Salamov A."/>
            <person name="Andreopoulos B."/>
            <person name="Baker S."/>
            <person name="Barry K."/>
            <person name="Bills G."/>
            <person name="Bluhm B."/>
            <person name="Cannon C."/>
            <person name="Castanera R."/>
            <person name="Culley D."/>
            <person name="Daum C."/>
            <person name="Ezra D."/>
            <person name="Gonzalez J."/>
            <person name="Henrissat B."/>
            <person name="Kuo A."/>
            <person name="Liang C."/>
            <person name="Lipzen A."/>
            <person name="Lutzoni F."/>
            <person name="Magnuson J."/>
            <person name="Mondo S."/>
            <person name="Nolan M."/>
            <person name="Ohm R."/>
            <person name="Pangilinan J."/>
            <person name="Park H.-J."/>
            <person name="Ramirez L."/>
            <person name="Alfaro M."/>
            <person name="Sun H."/>
            <person name="Tritt A."/>
            <person name="Yoshinaga Y."/>
            <person name="Zwiers L.-H."/>
            <person name="Turgeon B."/>
            <person name="Goodwin S."/>
            <person name="Spatafora J."/>
            <person name="Crous P."/>
            <person name="Grigoriev I."/>
        </authorList>
    </citation>
    <scope>NUCLEOTIDE SEQUENCE</scope>
    <source>
        <strain evidence="2">Tuck. ex Michener</strain>
    </source>
</reference>
<sequence>MERPKSILPSAVVLPFAPLPSSSELPTTNEDRLKATIKNIEEQRQAVHSNILAQILSRTTHLDSLPPPHSARSTTLIAADNAALVSDRRPPSATTVPEPSARSSTHTPTWAPTPPVISAVKNALAAWEEYDRSSGRMKARLEEELRTEERLRRASVGWGPRVSAGGEGADSSGGVSAGVGTGMGMGMGTGTGTGGGGMGVDSSRDPRRIGR</sequence>
<accession>A0A6A6HJW4</accession>